<feature type="compositionally biased region" description="Polar residues" evidence="1">
    <location>
        <begin position="458"/>
        <end position="489"/>
    </location>
</feature>
<keyword evidence="4" id="KW-1185">Reference proteome</keyword>
<evidence type="ECO:0000313" key="4">
    <source>
        <dbReference type="Proteomes" id="UP000234420"/>
    </source>
</evidence>
<gene>
    <name evidence="3" type="ORF">CIK00_03165</name>
</gene>
<feature type="region of interest" description="Disordered" evidence="1">
    <location>
        <begin position="550"/>
        <end position="640"/>
    </location>
</feature>
<accession>A0A2N4UW83</accession>
<sequence length="967" mass="109235">MGLKQIIHHLLVGAAGWLAPKRQDKDIEVDQYIDDLIKYPPTTKGVPLLSLNKIAASQSELISLTLRDSGLNDPFHGNDHDAVIAYNQGKSQHKIGAALDLNFDTLYRQVFLNYISYIHLLPASEAHHHSDVGGLVRHSLEVALNSLRQSYQQILPAVGQVDEEQYRKPRWQYAAWIVGLLHDAGKILFDMHVYDIATGVEWNPYLSDIYQWGNEHNVERYRVTWRAEHRHKKHENLSIQIIDWVLTPEAKSFLMDNSDELAIEMNHALTDYHTQDGYLQICLRKADSASTDKDIKTQWHDLIGKRRYPLEGVIVSAMRRLRDSWRLNEVNGNIWIIGGEVYLTYPRSIQAIISKLQQENTDVPAEVSRVLEILENRNLVKRLEPETSVSYFTPSIHIEGFSQPERVVKLAWPSLLFEGLPIPNSIPGLLRLNNRGKSIEFTLEGAVVEHLEQDEQIQSVDSNDQNAVSEKQQTSNDQNAVSEKQQTSNDKPKPDVSETQSPSEFVDINTGKVITAVDPLMNQLSDIIPGLQKMPPRPTGNHGIKFHNQESEAKQAPEPPKTKQSPVPSKAKQAPEPPKTKQSPVPSKAKQAPEPPKTKQSPVPSVNQDAGNKSHNTKPKAKINPAITNNEKQSKASNNQAAKVDVCVLSNGLISRKRNTNIDKEPKDTVETNWLNKQPDPNDLSAVFLTALVNKITDKQLLIENNDNIYLFKGYLIVTTKCIEELGISIRDISSVLRKKTMLLSDIDKPNIAVHNFTVCDKQQKCIVLSCHITRCIMMDVNQHIEHIKYPITILPAPLRKPYGMDIKKLTSKQKQNDQVENVENVEKVVSSSPETPPAALIIDDVTPELPIKSKGEKRQLPDNTDFSPVSNISKLNNIKPDSNLAAFIKWLNESWSPDCPFMQYTNGSISLDFDMARKEFRSQLKIGIRVKDIDCLRHESVQLISKTTPTIKKEFWVLKQGVITHE</sequence>
<feature type="region of interest" description="Disordered" evidence="1">
    <location>
        <begin position="658"/>
        <end position="677"/>
    </location>
</feature>
<dbReference type="GeneID" id="69965922"/>
<evidence type="ECO:0000313" key="3">
    <source>
        <dbReference type="EMBL" id="PLC59282.1"/>
    </source>
</evidence>
<proteinExistence type="predicted"/>
<feature type="compositionally biased region" description="Polar residues" evidence="1">
    <location>
        <begin position="598"/>
        <end position="614"/>
    </location>
</feature>
<organism evidence="3 4">
    <name type="scientific">Photobacterium carnosum</name>
    <dbReference type="NCBI Taxonomy" id="2023717"/>
    <lineage>
        <taxon>Bacteria</taxon>
        <taxon>Pseudomonadati</taxon>
        <taxon>Pseudomonadota</taxon>
        <taxon>Gammaproteobacteria</taxon>
        <taxon>Vibrionales</taxon>
        <taxon>Vibrionaceae</taxon>
        <taxon>Photobacterium</taxon>
    </lineage>
</organism>
<name>A0A2N4UW83_9GAMM</name>
<evidence type="ECO:0000259" key="2">
    <source>
        <dbReference type="Pfam" id="PF07514"/>
    </source>
</evidence>
<dbReference type="EMBL" id="NPIB01000002">
    <property type="protein sequence ID" value="PLC59282.1"/>
    <property type="molecule type" value="Genomic_DNA"/>
</dbReference>
<dbReference type="Pfam" id="PF07514">
    <property type="entry name" value="TraI_2"/>
    <property type="match status" value="1"/>
</dbReference>
<dbReference type="InterPro" id="IPR011119">
    <property type="entry name" value="Unchr_helicase_relaxase_TraI"/>
</dbReference>
<feature type="region of interest" description="Disordered" evidence="1">
    <location>
        <begin position="458"/>
        <end position="507"/>
    </location>
</feature>
<reference evidence="3 4" key="1">
    <citation type="journal article" date="2018" name="Syst. Appl. Microbiol.">
        <title>Photobacterium carnosum sp. nov., isolated from spoiled modified atmosphere packaged poultry meat.</title>
        <authorList>
            <person name="Hilgarth M."/>
            <person name="Fuertes S."/>
            <person name="Ehrmann M."/>
            <person name="Vogel R.F."/>
        </authorList>
    </citation>
    <scope>NUCLEOTIDE SEQUENCE [LARGE SCALE GENOMIC DNA]</scope>
    <source>
        <strain evidence="3 4">TMW 2.2021</strain>
    </source>
</reference>
<dbReference type="Gene3D" id="1.10.3210.40">
    <property type="match status" value="1"/>
</dbReference>
<comment type="caution">
    <text evidence="3">The sequence shown here is derived from an EMBL/GenBank/DDBJ whole genome shotgun (WGS) entry which is preliminary data.</text>
</comment>
<protein>
    <recommendedName>
        <fullName evidence="2">Uncharacterized domain-containing protein</fullName>
    </recommendedName>
</protein>
<feature type="domain" description="Uncharacterised" evidence="2">
    <location>
        <begin position="102"/>
        <end position="382"/>
    </location>
</feature>
<feature type="compositionally biased region" description="Basic and acidic residues" evidence="1">
    <location>
        <begin position="660"/>
        <end position="670"/>
    </location>
</feature>
<evidence type="ECO:0000256" key="1">
    <source>
        <dbReference type="SAM" id="MobiDB-lite"/>
    </source>
</evidence>
<dbReference type="AlphaFoldDB" id="A0A2N4UW83"/>
<dbReference type="NCBIfam" id="NF041494">
    <property type="entry name" value="MobH"/>
    <property type="match status" value="1"/>
</dbReference>
<feature type="compositionally biased region" description="Polar residues" evidence="1">
    <location>
        <begin position="626"/>
        <end position="640"/>
    </location>
</feature>
<dbReference type="RefSeq" id="WP_101767484.1">
    <property type="nucleotide sequence ID" value="NZ_NPIB01000002.1"/>
</dbReference>
<dbReference type="Proteomes" id="UP000234420">
    <property type="component" value="Unassembled WGS sequence"/>
</dbReference>